<dbReference type="EMBL" id="JQEC01000002">
    <property type="protein sequence ID" value="KGJ97575.1"/>
    <property type="molecule type" value="Genomic_DNA"/>
</dbReference>
<feature type="region of interest" description="Disordered" evidence="1">
    <location>
        <begin position="1"/>
        <end position="23"/>
    </location>
</feature>
<dbReference type="PATRIC" id="fig|28229.3.peg.322"/>
<name>A0A099L584_COLPS</name>
<comment type="caution">
    <text evidence="2">The sequence shown here is derived from an EMBL/GenBank/DDBJ whole genome shotgun (WGS) entry which is preliminary data.</text>
</comment>
<evidence type="ECO:0000256" key="1">
    <source>
        <dbReference type="SAM" id="MobiDB-lite"/>
    </source>
</evidence>
<proteinExistence type="predicted"/>
<feature type="compositionally biased region" description="Polar residues" evidence="1">
    <location>
        <begin position="60"/>
        <end position="71"/>
    </location>
</feature>
<feature type="region of interest" description="Disordered" evidence="1">
    <location>
        <begin position="49"/>
        <end position="71"/>
    </location>
</feature>
<evidence type="ECO:0000313" key="3">
    <source>
        <dbReference type="Proteomes" id="UP000029868"/>
    </source>
</evidence>
<evidence type="ECO:0008006" key="4">
    <source>
        <dbReference type="Google" id="ProtNLM"/>
    </source>
</evidence>
<protein>
    <recommendedName>
        <fullName evidence="4">DUF3892 domain-containing protein</fullName>
    </recommendedName>
</protein>
<accession>A0A099L584</accession>
<dbReference type="OrthoDB" id="7866632at2"/>
<dbReference type="RefSeq" id="WP_033080421.1">
    <property type="nucleotide sequence ID" value="NZ_JQEC01000002.1"/>
</dbReference>
<evidence type="ECO:0000313" key="2">
    <source>
        <dbReference type="EMBL" id="KGJ97575.1"/>
    </source>
</evidence>
<organism evidence="2 3">
    <name type="scientific">Colwellia psychrerythraea</name>
    <name type="common">Vibrio psychroerythus</name>
    <dbReference type="NCBI Taxonomy" id="28229"/>
    <lineage>
        <taxon>Bacteria</taxon>
        <taxon>Pseudomonadati</taxon>
        <taxon>Pseudomonadota</taxon>
        <taxon>Gammaproteobacteria</taxon>
        <taxon>Alteromonadales</taxon>
        <taxon>Colwelliaceae</taxon>
        <taxon>Colwellia</taxon>
    </lineage>
</organism>
<dbReference type="AlphaFoldDB" id="A0A099L584"/>
<feature type="compositionally biased region" description="Gly residues" evidence="1">
    <location>
        <begin position="9"/>
        <end position="19"/>
    </location>
</feature>
<reference evidence="2 3" key="1">
    <citation type="submission" date="2014-08" db="EMBL/GenBank/DDBJ databases">
        <title>Genomic and Phenotypic Diversity of Colwellia psychrerythraea strains from Disparate Marine Basins.</title>
        <authorList>
            <person name="Techtmann S.M."/>
            <person name="Stelling S.C."/>
            <person name="Utturkar S.M."/>
            <person name="Alshibli N."/>
            <person name="Harris A."/>
            <person name="Brown S.D."/>
            <person name="Hazen T.C."/>
        </authorList>
    </citation>
    <scope>NUCLEOTIDE SEQUENCE [LARGE SCALE GENOMIC DNA]</scope>
    <source>
        <strain evidence="2 3">GAB14E</strain>
    </source>
</reference>
<sequence>MAKGSSINGNGGGDGGGNDGYTIKGRGVVSRAKFIKEVKKDMHPDTAVYKRNGVEYARNKPNTNKPDNIND</sequence>
<gene>
    <name evidence="2" type="ORF">GAB14E_1164</name>
</gene>
<dbReference type="Proteomes" id="UP000029868">
    <property type="component" value="Unassembled WGS sequence"/>
</dbReference>